<dbReference type="GO" id="GO:0015031">
    <property type="term" value="P:protein transport"/>
    <property type="evidence" value="ECO:0007669"/>
    <property type="project" value="UniProtKB-KW"/>
</dbReference>
<keyword evidence="7" id="KW-0653">Protein transport</keyword>
<dbReference type="RefSeq" id="WP_025070397.1">
    <property type="nucleotide sequence ID" value="NZ_CAUUUB010000019.1"/>
</dbReference>
<dbReference type="Proteomes" id="UP000190065">
    <property type="component" value="Unassembled WGS sequence"/>
</dbReference>
<evidence type="ECO:0000256" key="4">
    <source>
        <dbReference type="ARBA" id="ARBA00022692"/>
    </source>
</evidence>
<evidence type="ECO:0000256" key="2">
    <source>
        <dbReference type="ARBA" id="ARBA00005811"/>
    </source>
</evidence>
<keyword evidence="4 7" id="KW-0812">Transmembrane</keyword>
<dbReference type="EMBL" id="FUXK01000018">
    <property type="protein sequence ID" value="SJZ96604.1"/>
    <property type="molecule type" value="Genomic_DNA"/>
</dbReference>
<dbReference type="STRING" id="28136.SAMN02745202_01618"/>
<comment type="subcellular location">
    <subcellularLocation>
        <location evidence="1">Cell membrane</location>
        <topology evidence="1">Single-pass membrane protein</topology>
    </subcellularLocation>
    <subcellularLocation>
        <location evidence="7">Cell membrane</location>
        <topology evidence="7">Single-pass type II membrane protein</topology>
    </subcellularLocation>
</comment>
<dbReference type="eggNOG" id="COG0848">
    <property type="taxonomic scope" value="Bacteria"/>
</dbReference>
<protein>
    <submittedName>
        <fullName evidence="9">Biopolymer transport protein ExbD</fullName>
    </submittedName>
</protein>
<keyword evidence="5 8" id="KW-1133">Transmembrane helix</keyword>
<dbReference type="Pfam" id="PF02472">
    <property type="entry name" value="ExbD"/>
    <property type="match status" value="1"/>
</dbReference>
<keyword evidence="6 8" id="KW-0472">Membrane</keyword>
<keyword evidence="7" id="KW-0813">Transport</keyword>
<reference evidence="9 10" key="1">
    <citation type="submission" date="2017-02" db="EMBL/GenBank/DDBJ databases">
        <authorList>
            <person name="Peterson S.W."/>
        </authorList>
    </citation>
    <scope>NUCLEOTIDE SEQUENCE [LARGE SCALE GENOMIC DNA]</scope>
    <source>
        <strain evidence="9 10">ATCC 43324</strain>
    </source>
</reference>
<dbReference type="GO" id="GO:0022857">
    <property type="term" value="F:transmembrane transporter activity"/>
    <property type="evidence" value="ECO:0007669"/>
    <property type="project" value="InterPro"/>
</dbReference>
<organism evidence="9 10">
    <name type="scientific">Segatella oulorum</name>
    <dbReference type="NCBI Taxonomy" id="28136"/>
    <lineage>
        <taxon>Bacteria</taxon>
        <taxon>Pseudomonadati</taxon>
        <taxon>Bacteroidota</taxon>
        <taxon>Bacteroidia</taxon>
        <taxon>Bacteroidales</taxon>
        <taxon>Prevotellaceae</taxon>
        <taxon>Segatella</taxon>
    </lineage>
</organism>
<comment type="similarity">
    <text evidence="2 7">Belongs to the ExbD/TolR family.</text>
</comment>
<evidence type="ECO:0000256" key="6">
    <source>
        <dbReference type="ARBA" id="ARBA00023136"/>
    </source>
</evidence>
<sequence>MSRFRPSKHEVPGLNTASLPDLIFSVLFFFMIVTHMRTETLKVTYRVPQGRELSRLVKKSAVTYIHIGKPMPGKTPPSALVFDGSCIQMNDKYVSPADIVDYISADRARMLPEDQQRMVVSIKADRNTRMSVVQAVKQALRQAKALKVSYSATESAEKE</sequence>
<proteinExistence type="inferred from homology"/>
<evidence type="ECO:0000256" key="8">
    <source>
        <dbReference type="SAM" id="Phobius"/>
    </source>
</evidence>
<accession>A0A1T4PYI8</accession>
<feature type="transmembrane region" description="Helical" evidence="8">
    <location>
        <begin position="12"/>
        <end position="33"/>
    </location>
</feature>
<evidence type="ECO:0000256" key="1">
    <source>
        <dbReference type="ARBA" id="ARBA00004162"/>
    </source>
</evidence>
<evidence type="ECO:0000313" key="9">
    <source>
        <dbReference type="EMBL" id="SJZ96604.1"/>
    </source>
</evidence>
<dbReference type="AlphaFoldDB" id="A0A1T4PYI8"/>
<keyword evidence="3" id="KW-1003">Cell membrane</keyword>
<dbReference type="GO" id="GO:0005886">
    <property type="term" value="C:plasma membrane"/>
    <property type="evidence" value="ECO:0007669"/>
    <property type="project" value="UniProtKB-SubCell"/>
</dbReference>
<dbReference type="InterPro" id="IPR003400">
    <property type="entry name" value="ExbD"/>
</dbReference>
<evidence type="ECO:0000256" key="5">
    <source>
        <dbReference type="ARBA" id="ARBA00022989"/>
    </source>
</evidence>
<evidence type="ECO:0000256" key="3">
    <source>
        <dbReference type="ARBA" id="ARBA00022475"/>
    </source>
</evidence>
<evidence type="ECO:0000256" key="7">
    <source>
        <dbReference type="RuleBase" id="RU003879"/>
    </source>
</evidence>
<evidence type="ECO:0000313" key="10">
    <source>
        <dbReference type="Proteomes" id="UP000190065"/>
    </source>
</evidence>
<name>A0A1T4PYI8_9BACT</name>
<gene>
    <name evidence="9" type="ORF">SAMN02745202_01618</name>
</gene>